<evidence type="ECO:0000256" key="3">
    <source>
        <dbReference type="ARBA" id="ARBA00011738"/>
    </source>
</evidence>
<dbReference type="InterPro" id="IPR013786">
    <property type="entry name" value="AcylCoA_DH/ox_N"/>
</dbReference>
<organism evidence="11 12">
    <name type="scientific">Spectribacter acetivorans</name>
    <dbReference type="NCBI Taxonomy" id="3075603"/>
    <lineage>
        <taxon>Bacteria</taxon>
        <taxon>Pseudomonadati</taxon>
        <taxon>Pseudomonadota</taxon>
        <taxon>Gammaproteobacteria</taxon>
        <taxon>Salinisphaerales</taxon>
        <taxon>Salinisphaeraceae</taxon>
        <taxon>Spectribacter</taxon>
    </lineage>
</organism>
<dbReference type="InterPro" id="IPR009075">
    <property type="entry name" value="AcylCo_DH/oxidase_C"/>
</dbReference>
<dbReference type="SUPFAM" id="SSF47203">
    <property type="entry name" value="Acyl-CoA dehydrogenase C-terminal domain-like"/>
    <property type="match status" value="1"/>
</dbReference>
<comment type="subunit">
    <text evidence="3">Homodimer.</text>
</comment>
<gene>
    <name evidence="11" type="ORF">RM531_10275</name>
</gene>
<evidence type="ECO:0000259" key="9">
    <source>
        <dbReference type="Pfam" id="PF02770"/>
    </source>
</evidence>
<evidence type="ECO:0000259" key="8">
    <source>
        <dbReference type="Pfam" id="PF00441"/>
    </source>
</evidence>
<evidence type="ECO:0000256" key="4">
    <source>
        <dbReference type="ARBA" id="ARBA00022630"/>
    </source>
</evidence>
<dbReference type="PANTHER" id="PTHR48083:SF13">
    <property type="entry name" value="ACYL-COA DEHYDROGENASE FAMILY MEMBER 11"/>
    <property type="match status" value="1"/>
</dbReference>
<protein>
    <submittedName>
        <fullName evidence="11">Acyl-CoA dehydrogenase family protein</fullName>
    </submittedName>
</protein>
<feature type="domain" description="Acyl-CoA dehydrogenase/oxidase C-terminal" evidence="8">
    <location>
        <begin position="240"/>
        <end position="390"/>
    </location>
</feature>
<comment type="similarity">
    <text evidence="2 7">Belongs to the acyl-CoA dehydrogenase family.</text>
</comment>
<dbReference type="Gene3D" id="2.40.110.10">
    <property type="entry name" value="Butyryl-CoA Dehydrogenase, subunit A, domain 2"/>
    <property type="match status" value="1"/>
</dbReference>
<evidence type="ECO:0000256" key="6">
    <source>
        <dbReference type="ARBA" id="ARBA00023002"/>
    </source>
</evidence>
<dbReference type="InterPro" id="IPR006091">
    <property type="entry name" value="Acyl-CoA_Oxase/DH_mid-dom"/>
</dbReference>
<dbReference type="Gene3D" id="1.20.140.10">
    <property type="entry name" value="Butyryl-CoA Dehydrogenase, subunit A, domain 3"/>
    <property type="match status" value="1"/>
</dbReference>
<evidence type="ECO:0000256" key="1">
    <source>
        <dbReference type="ARBA" id="ARBA00001974"/>
    </source>
</evidence>
<evidence type="ECO:0000256" key="5">
    <source>
        <dbReference type="ARBA" id="ARBA00022827"/>
    </source>
</evidence>
<keyword evidence="4 7" id="KW-0285">Flavoprotein</keyword>
<keyword evidence="6 7" id="KW-0560">Oxidoreductase</keyword>
<dbReference type="PANTHER" id="PTHR48083">
    <property type="entry name" value="MEDIUM-CHAIN SPECIFIC ACYL-COA DEHYDROGENASE, MITOCHONDRIAL-RELATED"/>
    <property type="match status" value="1"/>
</dbReference>
<evidence type="ECO:0000313" key="12">
    <source>
        <dbReference type="Proteomes" id="UP001259982"/>
    </source>
</evidence>
<evidence type="ECO:0000313" key="11">
    <source>
        <dbReference type="EMBL" id="MDT0618860.1"/>
    </source>
</evidence>
<dbReference type="Pfam" id="PF00441">
    <property type="entry name" value="Acyl-CoA_dh_1"/>
    <property type="match status" value="1"/>
</dbReference>
<dbReference type="InterPro" id="IPR009100">
    <property type="entry name" value="AcylCoA_DH/oxidase_NM_dom_sf"/>
</dbReference>
<comment type="cofactor">
    <cofactor evidence="1 7">
        <name>FAD</name>
        <dbReference type="ChEBI" id="CHEBI:57692"/>
    </cofactor>
</comment>
<dbReference type="Proteomes" id="UP001259982">
    <property type="component" value="Unassembled WGS sequence"/>
</dbReference>
<evidence type="ECO:0000256" key="7">
    <source>
        <dbReference type="RuleBase" id="RU362125"/>
    </source>
</evidence>
<proteinExistence type="inferred from homology"/>
<dbReference type="EMBL" id="JAVRHY010000008">
    <property type="protein sequence ID" value="MDT0618860.1"/>
    <property type="molecule type" value="Genomic_DNA"/>
</dbReference>
<dbReference type="RefSeq" id="WP_311659087.1">
    <property type="nucleotide sequence ID" value="NZ_JAVRHY010000008.1"/>
</dbReference>
<dbReference type="InterPro" id="IPR036250">
    <property type="entry name" value="AcylCo_DH-like_C"/>
</dbReference>
<evidence type="ECO:0000259" key="10">
    <source>
        <dbReference type="Pfam" id="PF02771"/>
    </source>
</evidence>
<dbReference type="Gene3D" id="1.10.540.10">
    <property type="entry name" value="Acyl-CoA dehydrogenase/oxidase, N-terminal domain"/>
    <property type="match status" value="1"/>
</dbReference>
<comment type="caution">
    <text evidence="11">The sequence shown here is derived from an EMBL/GenBank/DDBJ whole genome shotgun (WGS) entry which is preliminary data.</text>
</comment>
<dbReference type="SUPFAM" id="SSF56645">
    <property type="entry name" value="Acyl-CoA dehydrogenase NM domain-like"/>
    <property type="match status" value="1"/>
</dbReference>
<reference evidence="11 12" key="1">
    <citation type="submission" date="2023-09" db="EMBL/GenBank/DDBJ databases">
        <authorList>
            <person name="Rey-Velasco X."/>
        </authorList>
    </citation>
    <scope>NUCLEOTIDE SEQUENCE [LARGE SCALE GENOMIC DNA]</scope>
    <source>
        <strain evidence="11 12">P385</strain>
    </source>
</reference>
<evidence type="ECO:0000256" key="2">
    <source>
        <dbReference type="ARBA" id="ARBA00009347"/>
    </source>
</evidence>
<accession>A0ABU3BA04</accession>
<dbReference type="Pfam" id="PF02770">
    <property type="entry name" value="Acyl-CoA_dh_M"/>
    <property type="match status" value="1"/>
</dbReference>
<keyword evidence="5 7" id="KW-0274">FAD</keyword>
<dbReference type="InterPro" id="IPR037069">
    <property type="entry name" value="AcylCoA_DH/ox_N_sf"/>
</dbReference>
<feature type="domain" description="Acyl-CoA dehydrogenase/oxidase N-terminal" evidence="10">
    <location>
        <begin position="7"/>
        <end position="124"/>
    </location>
</feature>
<sequence>MDFSVSDSTREMLDKAQAFVDDRLIPLEPEVMGRDWPDIEPQLNELRAEVKKMGMWAPNLPAEVGGMGLSLMDLALLSEVMGQTPFGHFSFGAQAPDAGNMELLLEFGTEDQKERFLKPLAAGEIRSCFSMTDKNTAGSNPTLLKATAVRDGDEYVINGHKWFTSSYDGSAFTVVMAVTNPEAEKHLRASMIIVPSDQDGVEFVRNAPVMGHPGSGWFSHAELKYHDVRVPAANMLGPEGQGFLLAQKRLGPGRIHHCMRWLGICKRAQKLLCRRALEREVADGQMLADQQAVQFWIAENAAEIEAARSMVLKAAWTGDTYGFKAARNEIGMIKYFVAGVLQRVVDRALQAHGALGMTDDTVLAWYYREERAARIYDGPDEVHKRTVARHELGRAMASG</sequence>
<dbReference type="InterPro" id="IPR050741">
    <property type="entry name" value="Acyl-CoA_dehydrogenase"/>
</dbReference>
<dbReference type="Pfam" id="PF02771">
    <property type="entry name" value="Acyl-CoA_dh_N"/>
    <property type="match status" value="1"/>
</dbReference>
<keyword evidence="12" id="KW-1185">Reference proteome</keyword>
<dbReference type="InterPro" id="IPR046373">
    <property type="entry name" value="Acyl-CoA_Oxase/DH_mid-dom_sf"/>
</dbReference>
<feature type="domain" description="Acyl-CoA oxidase/dehydrogenase middle" evidence="9">
    <location>
        <begin position="128"/>
        <end position="216"/>
    </location>
</feature>
<name>A0ABU3BA04_9GAMM</name>